<keyword evidence="2" id="KW-1185">Reference proteome</keyword>
<gene>
    <name evidence="1" type="ORF">WH47_10911</name>
</gene>
<evidence type="ECO:0000313" key="2">
    <source>
        <dbReference type="Proteomes" id="UP000053825"/>
    </source>
</evidence>
<proteinExistence type="predicted"/>
<organism evidence="1 2">
    <name type="scientific">Habropoda laboriosa</name>
    <dbReference type="NCBI Taxonomy" id="597456"/>
    <lineage>
        <taxon>Eukaryota</taxon>
        <taxon>Metazoa</taxon>
        <taxon>Ecdysozoa</taxon>
        <taxon>Arthropoda</taxon>
        <taxon>Hexapoda</taxon>
        <taxon>Insecta</taxon>
        <taxon>Pterygota</taxon>
        <taxon>Neoptera</taxon>
        <taxon>Endopterygota</taxon>
        <taxon>Hymenoptera</taxon>
        <taxon>Apocrita</taxon>
        <taxon>Aculeata</taxon>
        <taxon>Apoidea</taxon>
        <taxon>Anthophila</taxon>
        <taxon>Apidae</taxon>
        <taxon>Habropoda</taxon>
    </lineage>
</organism>
<dbReference type="EMBL" id="KQ414893">
    <property type="protein sequence ID" value="KOC59799.1"/>
    <property type="molecule type" value="Genomic_DNA"/>
</dbReference>
<dbReference type="Proteomes" id="UP000053825">
    <property type="component" value="Unassembled WGS sequence"/>
</dbReference>
<name>A0A0L7QML3_9HYME</name>
<reference evidence="1 2" key="1">
    <citation type="submission" date="2015-07" db="EMBL/GenBank/DDBJ databases">
        <title>The genome of Habropoda laboriosa.</title>
        <authorList>
            <person name="Pan H."/>
            <person name="Kapheim K."/>
        </authorList>
    </citation>
    <scope>NUCLEOTIDE SEQUENCE [LARGE SCALE GENOMIC DNA]</scope>
    <source>
        <strain evidence="1">0110345459</strain>
    </source>
</reference>
<accession>A0A0L7QML3</accession>
<sequence length="70" mass="7929">MYQHNYKTLPPNVLEAIKPVYKDLNAETLLECCVGAYIQNKNGSVNNLIWKISLKEIYPGSTIFEIAANK</sequence>
<dbReference type="AlphaFoldDB" id="A0A0L7QML3"/>
<evidence type="ECO:0000313" key="1">
    <source>
        <dbReference type="EMBL" id="KOC59799.1"/>
    </source>
</evidence>
<protein>
    <submittedName>
        <fullName evidence="1">Uncharacterized protein</fullName>
    </submittedName>
</protein>